<name>A0A0R2JK44_9LACO</name>
<dbReference type="Proteomes" id="UP000051655">
    <property type="component" value="Unassembled WGS sequence"/>
</dbReference>
<comment type="caution">
    <text evidence="1">The sequence shown here is derived from an EMBL/GenBank/DDBJ whole genome shotgun (WGS) entry which is preliminary data.</text>
</comment>
<dbReference type="STRING" id="1616.IV73_GL000143"/>
<dbReference type="PATRIC" id="fig|1616.3.peg.149"/>
<dbReference type="EMBL" id="JQBP01000001">
    <property type="protein sequence ID" value="KRN75653.1"/>
    <property type="molecule type" value="Genomic_DNA"/>
</dbReference>
<dbReference type="GO" id="GO:0006310">
    <property type="term" value="P:DNA recombination"/>
    <property type="evidence" value="ECO:0007669"/>
    <property type="project" value="InterPro"/>
</dbReference>
<accession>A0A0R2JK44</accession>
<dbReference type="Gene3D" id="3.30.1330.70">
    <property type="entry name" value="Holliday junction resolvase RusA"/>
    <property type="match status" value="1"/>
</dbReference>
<dbReference type="RefSeq" id="WP_057753390.1">
    <property type="nucleotide sequence ID" value="NZ_JQBP01000001.1"/>
</dbReference>
<evidence type="ECO:0000313" key="1">
    <source>
        <dbReference type="EMBL" id="KRN75653.1"/>
    </source>
</evidence>
<proteinExistence type="predicted"/>
<evidence type="ECO:0008006" key="3">
    <source>
        <dbReference type="Google" id="ProtNLM"/>
    </source>
</evidence>
<dbReference type="SUPFAM" id="SSF103084">
    <property type="entry name" value="Holliday junction resolvase RusA"/>
    <property type="match status" value="1"/>
</dbReference>
<reference evidence="1 2" key="1">
    <citation type="journal article" date="2015" name="Genome Announc.">
        <title>Expanding the biotechnology potential of lactobacilli through comparative genomics of 213 strains and associated genera.</title>
        <authorList>
            <person name="Sun Z."/>
            <person name="Harris H.M."/>
            <person name="McCann A."/>
            <person name="Guo C."/>
            <person name="Argimon S."/>
            <person name="Zhang W."/>
            <person name="Yang X."/>
            <person name="Jeffery I.B."/>
            <person name="Cooney J.C."/>
            <person name="Kagawa T.F."/>
            <person name="Liu W."/>
            <person name="Song Y."/>
            <person name="Salvetti E."/>
            <person name="Wrobel A."/>
            <person name="Rasinkangas P."/>
            <person name="Parkhill J."/>
            <person name="Rea M.C."/>
            <person name="O'Sullivan O."/>
            <person name="Ritari J."/>
            <person name="Douillard F.P."/>
            <person name="Paul Ross R."/>
            <person name="Yang R."/>
            <person name="Briner A.E."/>
            <person name="Felis G.E."/>
            <person name="de Vos W.M."/>
            <person name="Barrangou R."/>
            <person name="Klaenhammer T.R."/>
            <person name="Caufield P.W."/>
            <person name="Cui Y."/>
            <person name="Zhang H."/>
            <person name="O'Toole P.W."/>
        </authorList>
    </citation>
    <scope>NUCLEOTIDE SEQUENCE [LARGE SCALE GENOMIC DNA]</scope>
    <source>
        <strain evidence="1 2">DSM 20593</strain>
    </source>
</reference>
<dbReference type="GO" id="GO:0000287">
    <property type="term" value="F:magnesium ion binding"/>
    <property type="evidence" value="ECO:0007669"/>
    <property type="project" value="InterPro"/>
</dbReference>
<keyword evidence="2" id="KW-1185">Reference proteome</keyword>
<dbReference type="OrthoDB" id="5114842at2"/>
<dbReference type="InterPro" id="IPR008822">
    <property type="entry name" value="Endonuclease_RusA-like"/>
</dbReference>
<sequence length="147" mass="17464">MIHHKFRFDIEPQQQERPRFSKRGSFVKVYDPIKTANYKKRLRLMGTKFAESVPKIDEKTPIHLEVTFYRQLPKSATKWQRRLVKLEKWLPVTKPDLSNYIKAFEDGLNTVLWHDDSQIVDIVAKKRFGDPRIEVELIELEQGKKDG</sequence>
<gene>
    <name evidence="1" type="ORF">IV73_GL000143</name>
</gene>
<evidence type="ECO:0000313" key="2">
    <source>
        <dbReference type="Proteomes" id="UP000051655"/>
    </source>
</evidence>
<organism evidence="1 2">
    <name type="scientific">Weissella kandleri</name>
    <dbReference type="NCBI Taxonomy" id="1616"/>
    <lineage>
        <taxon>Bacteria</taxon>
        <taxon>Bacillati</taxon>
        <taxon>Bacillota</taxon>
        <taxon>Bacilli</taxon>
        <taxon>Lactobacillales</taxon>
        <taxon>Lactobacillaceae</taxon>
        <taxon>Weissella</taxon>
    </lineage>
</organism>
<dbReference type="AlphaFoldDB" id="A0A0R2JK44"/>
<protein>
    <recommendedName>
        <fullName evidence="3">Holliday junction resolvase</fullName>
    </recommendedName>
</protein>
<dbReference type="Pfam" id="PF05866">
    <property type="entry name" value="RusA"/>
    <property type="match status" value="1"/>
</dbReference>
<dbReference type="InterPro" id="IPR036614">
    <property type="entry name" value="RusA-like_sf"/>
</dbReference>
<dbReference type="GO" id="GO:0006281">
    <property type="term" value="P:DNA repair"/>
    <property type="evidence" value="ECO:0007669"/>
    <property type="project" value="InterPro"/>
</dbReference>